<feature type="compositionally biased region" description="Low complexity" evidence="1">
    <location>
        <begin position="74"/>
        <end position="83"/>
    </location>
</feature>
<protein>
    <recommendedName>
        <fullName evidence="4">Tetrahydrofolate dehydrogenase/cyclohydrolase catalytic domain-containing protein</fullName>
    </recommendedName>
</protein>
<name>A0ABR1GAR9_AURAN</name>
<evidence type="ECO:0008006" key="4">
    <source>
        <dbReference type="Google" id="ProtNLM"/>
    </source>
</evidence>
<evidence type="ECO:0000313" key="2">
    <source>
        <dbReference type="EMBL" id="KAK7253220.1"/>
    </source>
</evidence>
<keyword evidence="3" id="KW-1185">Reference proteome</keyword>
<dbReference type="Proteomes" id="UP001363151">
    <property type="component" value="Unassembled WGS sequence"/>
</dbReference>
<sequence>MRQSDGWTRTTIILKPPSGDDRSSARVIAQGLAEKDARLAALAPKIRKGDVVALGISQSERDGGRRLLPRQGRRATGARGQPTPGQRRARRLEHQEGRVLLDRALVRPEAVRLLRGLRVPGRAAPRDGHRGRRRRALRCSSPPLGRAGRAGAPAQFQLAKASEAAIHNENLDKYVDRAAAGSSA</sequence>
<gene>
    <name evidence="2" type="ORF">SO694_0000100</name>
</gene>
<comment type="caution">
    <text evidence="2">The sequence shown here is derived from an EMBL/GenBank/DDBJ whole genome shotgun (WGS) entry which is preliminary data.</text>
</comment>
<feature type="compositionally biased region" description="Low complexity" evidence="1">
    <location>
        <begin position="142"/>
        <end position="152"/>
    </location>
</feature>
<accession>A0ABR1GAR9</accession>
<feature type="region of interest" description="Disordered" evidence="1">
    <location>
        <begin position="123"/>
        <end position="152"/>
    </location>
</feature>
<proteinExistence type="predicted"/>
<feature type="compositionally biased region" description="Polar residues" evidence="1">
    <location>
        <begin position="1"/>
        <end position="11"/>
    </location>
</feature>
<evidence type="ECO:0000313" key="3">
    <source>
        <dbReference type="Proteomes" id="UP001363151"/>
    </source>
</evidence>
<feature type="region of interest" description="Disordered" evidence="1">
    <location>
        <begin position="1"/>
        <end position="25"/>
    </location>
</feature>
<dbReference type="EMBL" id="JBBJCI010000035">
    <property type="protein sequence ID" value="KAK7253220.1"/>
    <property type="molecule type" value="Genomic_DNA"/>
</dbReference>
<reference evidence="2 3" key="1">
    <citation type="submission" date="2024-03" db="EMBL/GenBank/DDBJ databases">
        <title>Aureococcus anophagefferens CCMP1851 and Kratosvirus quantuckense: Draft genome of a second virus-susceptible host strain in the model system.</title>
        <authorList>
            <person name="Chase E."/>
            <person name="Truchon A.R."/>
            <person name="Schepens W."/>
            <person name="Wilhelm S.W."/>
        </authorList>
    </citation>
    <scope>NUCLEOTIDE SEQUENCE [LARGE SCALE GENOMIC DNA]</scope>
    <source>
        <strain evidence="2 3">CCMP1851</strain>
    </source>
</reference>
<organism evidence="2 3">
    <name type="scientific">Aureococcus anophagefferens</name>
    <name type="common">Harmful bloom alga</name>
    <dbReference type="NCBI Taxonomy" id="44056"/>
    <lineage>
        <taxon>Eukaryota</taxon>
        <taxon>Sar</taxon>
        <taxon>Stramenopiles</taxon>
        <taxon>Ochrophyta</taxon>
        <taxon>Pelagophyceae</taxon>
        <taxon>Pelagomonadales</taxon>
        <taxon>Pelagomonadaceae</taxon>
        <taxon>Aureococcus</taxon>
    </lineage>
</organism>
<feature type="region of interest" description="Disordered" evidence="1">
    <location>
        <begin position="55"/>
        <end position="92"/>
    </location>
</feature>
<evidence type="ECO:0000256" key="1">
    <source>
        <dbReference type="SAM" id="MobiDB-lite"/>
    </source>
</evidence>